<dbReference type="AlphaFoldDB" id="A0A3T0T1D1"/>
<evidence type="ECO:0000313" key="3">
    <source>
        <dbReference type="Proteomes" id="UP000285317"/>
    </source>
</evidence>
<evidence type="ECO:0000313" key="2">
    <source>
        <dbReference type="EMBL" id="AZZ52360.1"/>
    </source>
</evidence>
<protein>
    <submittedName>
        <fullName evidence="2">Uncharacterized protein</fullName>
    </submittedName>
</protein>
<organism evidence="2 3">
    <name type="scientific">Rathayibacter festucae DSM 15932</name>
    <dbReference type="NCBI Taxonomy" id="1328866"/>
    <lineage>
        <taxon>Bacteria</taxon>
        <taxon>Bacillati</taxon>
        <taxon>Actinomycetota</taxon>
        <taxon>Actinomycetes</taxon>
        <taxon>Micrococcales</taxon>
        <taxon>Microbacteriaceae</taxon>
        <taxon>Rathayibacter</taxon>
    </lineage>
</organism>
<evidence type="ECO:0000256" key="1">
    <source>
        <dbReference type="SAM" id="Phobius"/>
    </source>
</evidence>
<keyword evidence="1" id="KW-0472">Membrane</keyword>
<dbReference type="EMBL" id="CP028137">
    <property type="protein sequence ID" value="AZZ52360.1"/>
    <property type="molecule type" value="Genomic_DNA"/>
</dbReference>
<feature type="transmembrane region" description="Helical" evidence="1">
    <location>
        <begin position="49"/>
        <end position="71"/>
    </location>
</feature>
<gene>
    <name evidence="2" type="ORF">C1I64_10075</name>
</gene>
<keyword evidence="1" id="KW-0812">Transmembrane</keyword>
<dbReference type="Proteomes" id="UP000285317">
    <property type="component" value="Chromosome"/>
</dbReference>
<accession>A0A3T0T1D1</accession>
<reference evidence="2 3" key="1">
    <citation type="submission" date="2018-03" db="EMBL/GenBank/DDBJ databases">
        <title>Bacteriophage NCPPB3778 and a type I-E CRISPR drive the evolution of the US Biological Select Agent, Rathayibacter toxicus.</title>
        <authorList>
            <person name="Davis E.W.II."/>
            <person name="Tabima J.F."/>
            <person name="Weisberg A.J."/>
            <person name="Dantas Lopes L."/>
            <person name="Wiseman M.S."/>
            <person name="Wiseman M.S."/>
            <person name="Pupko T."/>
            <person name="Belcher M.S."/>
            <person name="Sechler A.J."/>
            <person name="Tancos M.A."/>
            <person name="Schroeder B.K."/>
            <person name="Murray T.D."/>
            <person name="Luster D.G."/>
            <person name="Schneider W.L."/>
            <person name="Rogers E."/>
            <person name="Andreote F.D."/>
            <person name="Grunwald N.J."/>
            <person name="Putnam M.L."/>
            <person name="Chang J.H."/>
        </authorList>
    </citation>
    <scope>NUCLEOTIDE SEQUENCE [LARGE SCALE GENOMIC DNA]</scope>
    <source>
        <strain evidence="2 3">DSM 15932</strain>
    </source>
</reference>
<keyword evidence="1" id="KW-1133">Transmembrane helix</keyword>
<name>A0A3T0T1D1_9MICO</name>
<proteinExistence type="predicted"/>
<dbReference type="KEGG" id="rfs:C1I64_10075"/>
<sequence length="76" mass="8423">MTEPEHSSTRRNRRSLYGEHTPWGFLAILFVGMTIGGAVARAAGVTDSLNIASICVSVVTTLLVSRLVLFLRHRRR</sequence>
<feature type="transmembrane region" description="Helical" evidence="1">
    <location>
        <begin position="21"/>
        <end position="43"/>
    </location>
</feature>
<dbReference type="RefSeq" id="WP_127887099.1">
    <property type="nucleotide sequence ID" value="NZ_CP028137.1"/>
</dbReference>